<evidence type="ECO:0000256" key="4">
    <source>
        <dbReference type="ARBA" id="ARBA00022630"/>
    </source>
</evidence>
<dbReference type="GO" id="GO:0004458">
    <property type="term" value="F:D-lactate dehydrogenase (cytochrome) activity"/>
    <property type="evidence" value="ECO:0007669"/>
    <property type="project" value="UniProtKB-EC"/>
</dbReference>
<dbReference type="GO" id="GO:1903457">
    <property type="term" value="P:lactate catabolic process"/>
    <property type="evidence" value="ECO:0007669"/>
    <property type="project" value="TreeGrafter"/>
</dbReference>
<sequence length="457" mass="49816">MHGRKGGGELMEAVVRVKTTREVENIVRACAEFKKPVVPRGAGTGLEGGCVAYFGGIVLDVSLLKTMSMDEMQRTATVGAGVLKNELNTFLEPYGFIFGPDPSSNPSVGGMASTGGSGLSTLKYGTSKENIVSMKVVTPKGECIETRRNVRKSSTGYELNALFLGAEGTLGVITELTVKLFPIPKTRVGAVVQFETVRDAAETVVLARNANLETLLRCEMLNSEGVQVSNVVFKTKMIETPTLFLEFVDSKLPDEGGYERAKADYDRFIELATSKNCRKSTIQFAKNADELDSIWEARRGCYLGAMRYRGIQLGTHKKEKVYVGDVCVPISKLADSIANAERLFKRARFPCVMCCHIADGNYHCLIPFNDDNEKELHKLEEELVNAALDVGGVASGEHGVGVGKMKHIVREHGEAHIDIQRSIKKALDPLNIMNPGKVISWTSPSSSSSSLRSRSKL</sequence>
<dbReference type="SUPFAM" id="SSF55103">
    <property type="entry name" value="FAD-linked oxidases, C-terminal domain"/>
    <property type="match status" value="1"/>
</dbReference>
<evidence type="ECO:0000256" key="1">
    <source>
        <dbReference type="ARBA" id="ARBA00001974"/>
    </source>
</evidence>
<dbReference type="InterPro" id="IPR004113">
    <property type="entry name" value="FAD-bd_oxidored_4_C"/>
</dbReference>
<evidence type="ECO:0000256" key="5">
    <source>
        <dbReference type="ARBA" id="ARBA00022827"/>
    </source>
</evidence>
<keyword evidence="6" id="KW-0809">Transit peptide</keyword>
<dbReference type="Proteomes" id="UP000198341">
    <property type="component" value="Chromosome 1"/>
</dbReference>
<dbReference type="PANTHER" id="PTHR11748:SF111">
    <property type="entry name" value="D-LACTATE DEHYDROGENASE, MITOCHONDRIAL-RELATED"/>
    <property type="match status" value="1"/>
</dbReference>
<evidence type="ECO:0000259" key="10">
    <source>
        <dbReference type="PROSITE" id="PS51387"/>
    </source>
</evidence>
<dbReference type="EMBL" id="FO082278">
    <property type="protein sequence ID" value="CCO14429.1"/>
    <property type="molecule type" value="Genomic_DNA"/>
</dbReference>
<evidence type="ECO:0000313" key="12">
    <source>
        <dbReference type="Proteomes" id="UP000198341"/>
    </source>
</evidence>
<dbReference type="InterPro" id="IPR006094">
    <property type="entry name" value="Oxid_FAD_bind_N"/>
</dbReference>
<dbReference type="GO" id="GO:0005739">
    <property type="term" value="C:mitochondrion"/>
    <property type="evidence" value="ECO:0007669"/>
    <property type="project" value="UniProtKB-SubCell"/>
</dbReference>
<dbReference type="Pfam" id="PF02913">
    <property type="entry name" value="FAD-oxidase_C"/>
    <property type="match status" value="1"/>
</dbReference>
<dbReference type="PROSITE" id="PS51387">
    <property type="entry name" value="FAD_PCMH"/>
    <property type="match status" value="1"/>
</dbReference>
<gene>
    <name evidence="11" type="ORF">Bathy01g06470</name>
</gene>
<dbReference type="FunFam" id="1.10.45.10:FF:000001">
    <property type="entry name" value="D-lactate dehydrogenase mitochondrial"/>
    <property type="match status" value="1"/>
</dbReference>
<dbReference type="Pfam" id="PF01565">
    <property type="entry name" value="FAD_binding_4"/>
    <property type="match status" value="1"/>
</dbReference>
<protein>
    <recommendedName>
        <fullName evidence="9">D-lactate dehydrogenase (cytochrome)</fullName>
        <ecNumber evidence="9">1.1.2.4</ecNumber>
    </recommendedName>
</protein>
<evidence type="ECO:0000256" key="8">
    <source>
        <dbReference type="ARBA" id="ARBA00023128"/>
    </source>
</evidence>
<dbReference type="GO" id="GO:0008720">
    <property type="term" value="F:D-lactate dehydrogenase (NAD+) activity"/>
    <property type="evidence" value="ECO:0007669"/>
    <property type="project" value="TreeGrafter"/>
</dbReference>
<feature type="domain" description="FAD-binding PCMH-type" evidence="10">
    <location>
        <begin position="6"/>
        <end position="183"/>
    </location>
</feature>
<dbReference type="EC" id="1.1.2.4" evidence="9"/>
<accession>K8E9W0</accession>
<evidence type="ECO:0000256" key="2">
    <source>
        <dbReference type="ARBA" id="ARBA00004173"/>
    </source>
</evidence>
<dbReference type="Gene3D" id="1.10.45.10">
    <property type="entry name" value="Vanillyl-alcohol Oxidase, Chain A, domain 4"/>
    <property type="match status" value="1"/>
</dbReference>
<keyword evidence="12" id="KW-1185">Reference proteome</keyword>
<keyword evidence="5" id="KW-0274">FAD</keyword>
<dbReference type="RefSeq" id="XP_007515550.1">
    <property type="nucleotide sequence ID" value="XM_007515488.1"/>
</dbReference>
<evidence type="ECO:0000256" key="7">
    <source>
        <dbReference type="ARBA" id="ARBA00023002"/>
    </source>
</evidence>
<dbReference type="InterPro" id="IPR016166">
    <property type="entry name" value="FAD-bd_PCMH"/>
</dbReference>
<proteinExistence type="inferred from homology"/>
<evidence type="ECO:0000256" key="9">
    <source>
        <dbReference type="ARBA" id="ARBA00038897"/>
    </source>
</evidence>
<dbReference type="InterPro" id="IPR036318">
    <property type="entry name" value="FAD-bd_PCMH-like_sf"/>
</dbReference>
<dbReference type="InterPro" id="IPR016171">
    <property type="entry name" value="Vanillyl_alc_oxidase_C-sub2"/>
</dbReference>
<comment type="cofactor">
    <cofactor evidence="1">
        <name>FAD</name>
        <dbReference type="ChEBI" id="CHEBI:57692"/>
    </cofactor>
</comment>
<dbReference type="AlphaFoldDB" id="K8E9W0"/>
<dbReference type="OrthoDB" id="5332616at2759"/>
<dbReference type="SUPFAM" id="SSF56176">
    <property type="entry name" value="FAD-binding/transporter-associated domain-like"/>
    <property type="match status" value="1"/>
</dbReference>
<dbReference type="GeneID" id="19018382"/>
<dbReference type="PANTHER" id="PTHR11748">
    <property type="entry name" value="D-LACTATE DEHYDROGENASE"/>
    <property type="match status" value="1"/>
</dbReference>
<dbReference type="FunFam" id="3.30.70.2740:FF:000001">
    <property type="entry name" value="D-lactate dehydrogenase mitochondrial"/>
    <property type="match status" value="1"/>
</dbReference>
<dbReference type="InterPro" id="IPR016169">
    <property type="entry name" value="FAD-bd_PCMH_sub2"/>
</dbReference>
<evidence type="ECO:0000313" key="11">
    <source>
        <dbReference type="EMBL" id="CCO14429.1"/>
    </source>
</evidence>
<dbReference type="KEGG" id="bpg:Bathy01g06470"/>
<name>K8E9W0_9CHLO</name>
<comment type="similarity">
    <text evidence="3">Belongs to the FAD-binding oxidoreductase/transferase type 4 family.</text>
</comment>
<reference evidence="11 12" key="1">
    <citation type="submission" date="2011-10" db="EMBL/GenBank/DDBJ databases">
        <authorList>
            <person name="Genoscope - CEA"/>
        </authorList>
    </citation>
    <scope>NUCLEOTIDE SEQUENCE [LARGE SCALE GENOMIC DNA]</scope>
    <source>
        <strain evidence="11 12">RCC 1105</strain>
    </source>
</reference>
<dbReference type="InterPro" id="IPR016164">
    <property type="entry name" value="FAD-linked_Oxase-like_C"/>
</dbReference>
<evidence type="ECO:0000256" key="6">
    <source>
        <dbReference type="ARBA" id="ARBA00022946"/>
    </source>
</evidence>
<keyword evidence="4" id="KW-0285">Flavoprotein</keyword>
<organism evidence="11 12">
    <name type="scientific">Bathycoccus prasinos</name>
    <dbReference type="NCBI Taxonomy" id="41875"/>
    <lineage>
        <taxon>Eukaryota</taxon>
        <taxon>Viridiplantae</taxon>
        <taxon>Chlorophyta</taxon>
        <taxon>Mamiellophyceae</taxon>
        <taxon>Mamiellales</taxon>
        <taxon>Bathycoccaceae</taxon>
        <taxon>Bathycoccus</taxon>
    </lineage>
</organism>
<keyword evidence="7" id="KW-0560">Oxidoreductase</keyword>
<keyword evidence="8" id="KW-0496">Mitochondrion</keyword>
<dbReference type="eggNOG" id="KOG1231">
    <property type="taxonomic scope" value="Eukaryota"/>
</dbReference>
<dbReference type="Gene3D" id="3.30.465.10">
    <property type="match status" value="1"/>
</dbReference>
<comment type="subcellular location">
    <subcellularLocation>
        <location evidence="2">Mitochondrion</location>
    </subcellularLocation>
</comment>
<dbReference type="Gene3D" id="3.30.70.2740">
    <property type="match status" value="1"/>
</dbReference>
<dbReference type="STRING" id="41875.K8E9W0"/>
<evidence type="ECO:0000256" key="3">
    <source>
        <dbReference type="ARBA" id="ARBA00008000"/>
    </source>
</evidence>
<dbReference type="GO" id="GO:0071949">
    <property type="term" value="F:FAD binding"/>
    <property type="evidence" value="ECO:0007669"/>
    <property type="project" value="InterPro"/>
</dbReference>